<dbReference type="Gene3D" id="1.20.1290.10">
    <property type="entry name" value="AhpD-like"/>
    <property type="match status" value="1"/>
</dbReference>
<name>A0A382GKZ3_9ZZZZ</name>
<evidence type="ECO:0008006" key="2">
    <source>
        <dbReference type="Google" id="ProtNLM"/>
    </source>
</evidence>
<dbReference type="SUPFAM" id="SSF69118">
    <property type="entry name" value="AhpD-like"/>
    <property type="match status" value="1"/>
</dbReference>
<proteinExistence type="predicted"/>
<dbReference type="AlphaFoldDB" id="A0A382GKZ3"/>
<organism evidence="1">
    <name type="scientific">marine metagenome</name>
    <dbReference type="NCBI Taxonomy" id="408172"/>
    <lineage>
        <taxon>unclassified sequences</taxon>
        <taxon>metagenomes</taxon>
        <taxon>ecological metagenomes</taxon>
    </lineage>
</organism>
<dbReference type="InterPro" id="IPR029032">
    <property type="entry name" value="AhpD-like"/>
</dbReference>
<protein>
    <recommendedName>
        <fullName evidence="2">Carboxymuconolactone decarboxylase-like domain-containing protein</fullName>
    </recommendedName>
</protein>
<sequence>SLNGCTYCKNIHSEIAKELIEEIKISSPLEDISMSAMEEEYKSVLKFAYKVNEDLDSINPNDVDEILKNGFPENIISEIIAICSAAQYMNTTVKAHNIPALNESMNAASVKMMIQKGYQGLAEYMIDRRNK</sequence>
<gene>
    <name evidence="1" type="ORF">METZ01_LOCUS228672</name>
</gene>
<evidence type="ECO:0000313" key="1">
    <source>
        <dbReference type="EMBL" id="SVB75818.1"/>
    </source>
</evidence>
<accession>A0A382GKZ3</accession>
<feature type="non-terminal residue" evidence="1">
    <location>
        <position position="1"/>
    </location>
</feature>
<dbReference type="EMBL" id="UINC01056145">
    <property type="protein sequence ID" value="SVB75818.1"/>
    <property type="molecule type" value="Genomic_DNA"/>
</dbReference>
<reference evidence="1" key="1">
    <citation type="submission" date="2018-05" db="EMBL/GenBank/DDBJ databases">
        <authorList>
            <person name="Lanie J.A."/>
            <person name="Ng W.-L."/>
            <person name="Kazmierczak K.M."/>
            <person name="Andrzejewski T.M."/>
            <person name="Davidsen T.M."/>
            <person name="Wayne K.J."/>
            <person name="Tettelin H."/>
            <person name="Glass J.I."/>
            <person name="Rusch D."/>
            <person name="Podicherti R."/>
            <person name="Tsui H.-C.T."/>
            <person name="Winkler M.E."/>
        </authorList>
    </citation>
    <scope>NUCLEOTIDE SEQUENCE</scope>
</reference>